<dbReference type="EMBL" id="LAZR01053265">
    <property type="protein sequence ID" value="KKK81123.1"/>
    <property type="molecule type" value="Genomic_DNA"/>
</dbReference>
<sequence length="210" mass="23895">KPVKSLKEAKDLKIRATGSAQPKILKELGAFPVTVAGAETYEALSRGVIDGALWPLHAYIQYKIIEPAPYTLNMGVTRFSVLHYPINLDTWKKLPADIQKILEDVGNEITMMYGIYMLGIEADIMKETIEKYGAKYYDITSAEQKRLREIGEPMWGEWAKKAETMGIPGKKLVEAYHTIAAKYEEKIEDIIKANKPILERYKRLYGEKPK</sequence>
<dbReference type="NCBIfam" id="NF037995">
    <property type="entry name" value="TRAP_S1"/>
    <property type="match status" value="1"/>
</dbReference>
<dbReference type="AlphaFoldDB" id="A0A0F8YI98"/>
<dbReference type="PANTHER" id="PTHR33376:SF15">
    <property type="entry name" value="BLL6794 PROTEIN"/>
    <property type="match status" value="1"/>
</dbReference>
<reference evidence="2" key="1">
    <citation type="journal article" date="2015" name="Nature">
        <title>Complex archaea that bridge the gap between prokaryotes and eukaryotes.</title>
        <authorList>
            <person name="Spang A."/>
            <person name="Saw J.H."/>
            <person name="Jorgensen S.L."/>
            <person name="Zaremba-Niedzwiedzka K."/>
            <person name="Martijn J."/>
            <person name="Lind A.E."/>
            <person name="van Eijk R."/>
            <person name="Schleper C."/>
            <person name="Guy L."/>
            <person name="Ettema T.J."/>
        </authorList>
    </citation>
    <scope>NUCLEOTIDE SEQUENCE</scope>
</reference>
<organism evidence="2">
    <name type="scientific">marine sediment metagenome</name>
    <dbReference type="NCBI Taxonomy" id="412755"/>
    <lineage>
        <taxon>unclassified sequences</taxon>
        <taxon>metagenomes</taxon>
        <taxon>ecological metagenomes</taxon>
    </lineage>
</organism>
<evidence type="ECO:0000256" key="1">
    <source>
        <dbReference type="ARBA" id="ARBA00022729"/>
    </source>
</evidence>
<accession>A0A0F8YI98</accession>
<dbReference type="GO" id="GO:0055085">
    <property type="term" value="P:transmembrane transport"/>
    <property type="evidence" value="ECO:0007669"/>
    <property type="project" value="InterPro"/>
</dbReference>
<evidence type="ECO:0000313" key="2">
    <source>
        <dbReference type="EMBL" id="KKK81123.1"/>
    </source>
</evidence>
<dbReference type="InterPro" id="IPR018389">
    <property type="entry name" value="DctP_fam"/>
</dbReference>
<dbReference type="PANTHER" id="PTHR33376">
    <property type="match status" value="1"/>
</dbReference>
<feature type="non-terminal residue" evidence="2">
    <location>
        <position position="1"/>
    </location>
</feature>
<dbReference type="Gene3D" id="3.40.190.170">
    <property type="entry name" value="Bacterial extracellular solute-binding protein, family 7"/>
    <property type="match status" value="1"/>
</dbReference>
<dbReference type="Pfam" id="PF03480">
    <property type="entry name" value="DctP"/>
    <property type="match status" value="1"/>
</dbReference>
<protein>
    <submittedName>
        <fullName evidence="2">Uncharacterized protein</fullName>
    </submittedName>
</protein>
<comment type="caution">
    <text evidence="2">The sequence shown here is derived from an EMBL/GenBank/DDBJ whole genome shotgun (WGS) entry which is preliminary data.</text>
</comment>
<dbReference type="InterPro" id="IPR038404">
    <property type="entry name" value="TRAP_DctP_sf"/>
</dbReference>
<proteinExistence type="predicted"/>
<gene>
    <name evidence="2" type="ORF">LCGC14_2816630</name>
</gene>
<keyword evidence="1" id="KW-0732">Signal</keyword>
<name>A0A0F8YI98_9ZZZZ</name>